<accession>A0A9N8YWU4</accession>
<gene>
    <name evidence="1" type="ORF">DEBURN_LOCUS2678</name>
</gene>
<dbReference type="EMBL" id="CAJVPK010000151">
    <property type="protein sequence ID" value="CAG8461012.1"/>
    <property type="molecule type" value="Genomic_DNA"/>
</dbReference>
<dbReference type="InterPro" id="IPR039646">
    <property type="entry name" value="ZNHIT2"/>
</dbReference>
<name>A0A9N8YWU4_9GLOM</name>
<sequence length="181" mass="21226">MNRYIYAYTCRYFNGDIYEDPEETINVIWQLSPILGNNENIIYENVSQAIVASSNVILQNPQYSQPPEFLNLILNDVIYLLSSLENILSSLSDLYNLFHLASQNLNLESVYMNSIGQRNKEEMDELIILKVLKSQVEIEKEKRIKELEMYNKDKDNIEELIIRRGKKDEKNLDNNNLITEI</sequence>
<proteinExistence type="predicted"/>
<reference evidence="1" key="1">
    <citation type="submission" date="2021-06" db="EMBL/GenBank/DDBJ databases">
        <authorList>
            <person name="Kallberg Y."/>
            <person name="Tangrot J."/>
            <person name="Rosling A."/>
        </authorList>
    </citation>
    <scope>NUCLEOTIDE SEQUENCE</scope>
    <source>
        <strain evidence="1">AZ414A</strain>
    </source>
</reference>
<comment type="caution">
    <text evidence="1">The sequence shown here is derived from an EMBL/GenBank/DDBJ whole genome shotgun (WGS) entry which is preliminary data.</text>
</comment>
<dbReference type="Proteomes" id="UP000789706">
    <property type="component" value="Unassembled WGS sequence"/>
</dbReference>
<evidence type="ECO:0000313" key="1">
    <source>
        <dbReference type="EMBL" id="CAG8461012.1"/>
    </source>
</evidence>
<evidence type="ECO:0000313" key="2">
    <source>
        <dbReference type="Proteomes" id="UP000789706"/>
    </source>
</evidence>
<dbReference type="AlphaFoldDB" id="A0A9N8YWU4"/>
<protein>
    <submittedName>
        <fullName evidence="1">6429_t:CDS:1</fullName>
    </submittedName>
</protein>
<keyword evidence="2" id="KW-1185">Reference proteome</keyword>
<dbReference type="PANTHER" id="PTHR15555:SF0">
    <property type="entry name" value="ZINC FINGER HIT DOMAIN-CONTAINING PROTEIN 2"/>
    <property type="match status" value="1"/>
</dbReference>
<organism evidence="1 2">
    <name type="scientific">Diversispora eburnea</name>
    <dbReference type="NCBI Taxonomy" id="1213867"/>
    <lineage>
        <taxon>Eukaryota</taxon>
        <taxon>Fungi</taxon>
        <taxon>Fungi incertae sedis</taxon>
        <taxon>Mucoromycota</taxon>
        <taxon>Glomeromycotina</taxon>
        <taxon>Glomeromycetes</taxon>
        <taxon>Diversisporales</taxon>
        <taxon>Diversisporaceae</taxon>
        <taxon>Diversispora</taxon>
    </lineage>
</organism>
<dbReference type="OrthoDB" id="18412at2759"/>
<dbReference type="PANTHER" id="PTHR15555">
    <property type="entry name" value="ZINC FINGER HIT DOMAIN CONTAINING PROTEIN 2 PROTEIN FON -RELATED"/>
    <property type="match status" value="1"/>
</dbReference>